<dbReference type="RefSeq" id="WP_381357938.1">
    <property type="nucleotide sequence ID" value="NZ_JBHSOA010000006.1"/>
</dbReference>
<proteinExistence type="predicted"/>
<keyword evidence="2" id="KW-1185">Reference proteome</keyword>
<evidence type="ECO:0000313" key="2">
    <source>
        <dbReference type="Proteomes" id="UP001596180"/>
    </source>
</evidence>
<comment type="caution">
    <text evidence="1">The sequence shown here is derived from an EMBL/GenBank/DDBJ whole genome shotgun (WGS) entry which is preliminary data.</text>
</comment>
<organism evidence="1 2">
    <name type="scientific">Streptomyces chlorus</name>
    <dbReference type="NCBI Taxonomy" id="887452"/>
    <lineage>
        <taxon>Bacteria</taxon>
        <taxon>Bacillati</taxon>
        <taxon>Actinomycetota</taxon>
        <taxon>Actinomycetes</taxon>
        <taxon>Kitasatosporales</taxon>
        <taxon>Streptomycetaceae</taxon>
        <taxon>Streptomyces</taxon>
    </lineage>
</organism>
<protein>
    <recommendedName>
        <fullName evidence="3">Secreted protein</fullName>
    </recommendedName>
</protein>
<accession>A0ABW1DQG5</accession>
<evidence type="ECO:0008006" key="3">
    <source>
        <dbReference type="Google" id="ProtNLM"/>
    </source>
</evidence>
<dbReference type="Proteomes" id="UP001596180">
    <property type="component" value="Unassembled WGS sequence"/>
</dbReference>
<evidence type="ECO:0000313" key="1">
    <source>
        <dbReference type="EMBL" id="MFC5850895.1"/>
    </source>
</evidence>
<sequence length="140" mass="15106">MTVAGLLLVGLPAVYFLTAYGCGGEEDRLAEAMAGEAVLGTAPEGADRASRYQGCDDDDLFVTVGTQYQYAGSPKTALRHYREAAQADSWWPRTTADGEKLPECFTKPVDGTTAYLSVEILEKGVLHVDIIADHAESEWC</sequence>
<reference evidence="2" key="1">
    <citation type="journal article" date="2019" name="Int. J. Syst. Evol. Microbiol.">
        <title>The Global Catalogue of Microorganisms (GCM) 10K type strain sequencing project: providing services to taxonomists for standard genome sequencing and annotation.</title>
        <authorList>
            <consortium name="The Broad Institute Genomics Platform"/>
            <consortium name="The Broad Institute Genome Sequencing Center for Infectious Disease"/>
            <person name="Wu L."/>
            <person name="Ma J."/>
        </authorList>
    </citation>
    <scope>NUCLEOTIDE SEQUENCE [LARGE SCALE GENOMIC DNA]</scope>
    <source>
        <strain evidence="2">JCM 10411</strain>
    </source>
</reference>
<name>A0ABW1DQG5_9ACTN</name>
<dbReference type="EMBL" id="JBHSOA010000006">
    <property type="protein sequence ID" value="MFC5850895.1"/>
    <property type="molecule type" value="Genomic_DNA"/>
</dbReference>
<gene>
    <name evidence="1" type="ORF">ACFPZI_03285</name>
</gene>